<protein>
    <recommendedName>
        <fullName evidence="3">Heterokaryon incompatibility domain-containing protein</fullName>
    </recommendedName>
</protein>
<reference evidence="1 2" key="1">
    <citation type="journal article" date="2018" name="Sci. Rep.">
        <title>Comparative genomics provides insights into the lifestyle and reveals functional heterogeneity of dark septate endophytic fungi.</title>
        <authorList>
            <person name="Knapp D.G."/>
            <person name="Nemeth J.B."/>
            <person name="Barry K."/>
            <person name="Hainaut M."/>
            <person name="Henrissat B."/>
            <person name="Johnson J."/>
            <person name="Kuo A."/>
            <person name="Lim J.H.P."/>
            <person name="Lipzen A."/>
            <person name="Nolan M."/>
            <person name="Ohm R.A."/>
            <person name="Tamas L."/>
            <person name="Grigoriev I.V."/>
            <person name="Spatafora J.W."/>
            <person name="Nagy L.G."/>
            <person name="Kovacs G.M."/>
        </authorList>
    </citation>
    <scope>NUCLEOTIDE SEQUENCE [LARGE SCALE GENOMIC DNA]</scope>
    <source>
        <strain evidence="1 2">DSE2036</strain>
    </source>
</reference>
<accession>A0A2V1CYW9</accession>
<organism evidence="1 2">
    <name type="scientific">Periconia macrospinosa</name>
    <dbReference type="NCBI Taxonomy" id="97972"/>
    <lineage>
        <taxon>Eukaryota</taxon>
        <taxon>Fungi</taxon>
        <taxon>Dikarya</taxon>
        <taxon>Ascomycota</taxon>
        <taxon>Pezizomycotina</taxon>
        <taxon>Dothideomycetes</taxon>
        <taxon>Pleosporomycetidae</taxon>
        <taxon>Pleosporales</taxon>
        <taxon>Massarineae</taxon>
        <taxon>Periconiaceae</taxon>
        <taxon>Periconia</taxon>
    </lineage>
</organism>
<keyword evidence="2" id="KW-1185">Reference proteome</keyword>
<evidence type="ECO:0008006" key="3">
    <source>
        <dbReference type="Google" id="ProtNLM"/>
    </source>
</evidence>
<dbReference type="PANTHER" id="PTHR10622">
    <property type="entry name" value="HET DOMAIN-CONTAINING PROTEIN"/>
    <property type="match status" value="1"/>
</dbReference>
<evidence type="ECO:0000313" key="2">
    <source>
        <dbReference type="Proteomes" id="UP000244855"/>
    </source>
</evidence>
<dbReference type="EMBL" id="KZ806030">
    <property type="protein sequence ID" value="PVH90936.1"/>
    <property type="molecule type" value="Genomic_DNA"/>
</dbReference>
<sequence length="95" mass="10588">MRLLRRSNDGEFSLTTDLLSKDEIPPYAILSHTWGADTEEVTFKDLTNGAGKDKPGYERLRLLLPVAPFIMSLPPLPSLAPHPSLASISRRLAFR</sequence>
<dbReference type="PANTHER" id="PTHR10622:SF10">
    <property type="entry name" value="HET DOMAIN-CONTAINING PROTEIN"/>
    <property type="match status" value="1"/>
</dbReference>
<dbReference type="Proteomes" id="UP000244855">
    <property type="component" value="Unassembled WGS sequence"/>
</dbReference>
<gene>
    <name evidence="1" type="ORF">DM02DRAFT_620785</name>
</gene>
<dbReference type="STRING" id="97972.A0A2V1CYW9"/>
<evidence type="ECO:0000313" key="1">
    <source>
        <dbReference type="EMBL" id="PVH90936.1"/>
    </source>
</evidence>
<dbReference type="AlphaFoldDB" id="A0A2V1CYW9"/>
<dbReference type="OrthoDB" id="674604at2759"/>
<proteinExistence type="predicted"/>
<name>A0A2V1CYW9_9PLEO</name>